<comment type="caution">
    <text evidence="9">The sequence shown here is derived from an EMBL/GenBank/DDBJ whole genome shotgun (WGS) entry which is preliminary data.</text>
</comment>
<dbReference type="PATRIC" id="fig|1235788.3.peg.2499"/>
<evidence type="ECO:0000313" key="9">
    <source>
        <dbReference type="EMBL" id="EOS11868.1"/>
    </source>
</evidence>
<feature type="domain" description="MacB-like periplasmic core" evidence="8">
    <location>
        <begin position="24"/>
        <end position="249"/>
    </location>
</feature>
<dbReference type="PANTHER" id="PTHR30572:SF18">
    <property type="entry name" value="ABC-TYPE MACROLIDE FAMILY EXPORT SYSTEM PERMEASE COMPONENT 2"/>
    <property type="match status" value="1"/>
</dbReference>
<evidence type="ECO:0000256" key="4">
    <source>
        <dbReference type="ARBA" id="ARBA00022989"/>
    </source>
</evidence>
<organism evidence="9 10">
    <name type="scientific">Phocaeicola sartorii</name>
    <dbReference type="NCBI Taxonomy" id="671267"/>
    <lineage>
        <taxon>Bacteria</taxon>
        <taxon>Pseudomonadati</taxon>
        <taxon>Bacteroidota</taxon>
        <taxon>Bacteroidia</taxon>
        <taxon>Bacteroidales</taxon>
        <taxon>Bacteroidaceae</taxon>
        <taxon>Phocaeicola</taxon>
    </lineage>
</organism>
<comment type="subcellular location">
    <subcellularLocation>
        <location evidence="1">Cell membrane</location>
        <topology evidence="1">Multi-pass membrane protein</topology>
    </subcellularLocation>
</comment>
<dbReference type="EMBL" id="ASSP01000016">
    <property type="protein sequence ID" value="EOS11868.1"/>
    <property type="molecule type" value="Genomic_DNA"/>
</dbReference>
<accession>R9I6F7</accession>
<evidence type="ECO:0000256" key="3">
    <source>
        <dbReference type="ARBA" id="ARBA00022692"/>
    </source>
</evidence>
<keyword evidence="4 6" id="KW-1133">Transmembrane helix</keyword>
<dbReference type="PANTHER" id="PTHR30572">
    <property type="entry name" value="MEMBRANE COMPONENT OF TRANSPORTER-RELATED"/>
    <property type="match status" value="1"/>
</dbReference>
<dbReference type="AlphaFoldDB" id="R9I6F7"/>
<protein>
    <recommendedName>
        <fullName evidence="11">ABC transporter permease</fullName>
    </recommendedName>
</protein>
<evidence type="ECO:0000256" key="6">
    <source>
        <dbReference type="SAM" id="Phobius"/>
    </source>
</evidence>
<dbReference type="Pfam" id="PF02687">
    <property type="entry name" value="FtsX"/>
    <property type="match status" value="1"/>
</dbReference>
<feature type="transmembrane region" description="Helical" evidence="6">
    <location>
        <begin position="21"/>
        <end position="45"/>
    </location>
</feature>
<dbReference type="GO" id="GO:0022857">
    <property type="term" value="F:transmembrane transporter activity"/>
    <property type="evidence" value="ECO:0007669"/>
    <property type="project" value="TreeGrafter"/>
</dbReference>
<feature type="transmembrane region" description="Helical" evidence="6">
    <location>
        <begin position="345"/>
        <end position="366"/>
    </location>
</feature>
<evidence type="ECO:0000313" key="10">
    <source>
        <dbReference type="Proteomes" id="UP000014200"/>
    </source>
</evidence>
<keyword evidence="5 6" id="KW-0472">Membrane</keyword>
<proteinExistence type="predicted"/>
<evidence type="ECO:0000259" key="8">
    <source>
        <dbReference type="Pfam" id="PF12704"/>
    </source>
</evidence>
<dbReference type="InterPro" id="IPR025857">
    <property type="entry name" value="MacB_PCD"/>
</dbReference>
<dbReference type="InterPro" id="IPR003838">
    <property type="entry name" value="ABC3_permease_C"/>
</dbReference>
<keyword evidence="10" id="KW-1185">Reference proteome</keyword>
<evidence type="ECO:0000256" key="2">
    <source>
        <dbReference type="ARBA" id="ARBA00022475"/>
    </source>
</evidence>
<evidence type="ECO:0000256" key="1">
    <source>
        <dbReference type="ARBA" id="ARBA00004651"/>
    </source>
</evidence>
<evidence type="ECO:0008006" key="11">
    <source>
        <dbReference type="Google" id="ProtNLM"/>
    </source>
</evidence>
<reference evidence="9 10" key="1">
    <citation type="submission" date="2013-04" db="EMBL/GenBank/DDBJ databases">
        <title>The Genome Sequence of Bacteroides massiliensis dnLKV3.</title>
        <authorList>
            <consortium name="The Broad Institute Genomics Platform"/>
            <consortium name="The Broad Institute Genome Sequencing Center for Infectious Disease"/>
            <person name="Earl A."/>
            <person name="Xavier R."/>
            <person name="Kuhn K."/>
            <person name="Stappenbeck T."/>
            <person name="Walker B."/>
            <person name="Young S."/>
            <person name="Zeng Q."/>
            <person name="Gargeya S."/>
            <person name="Fitzgerald M."/>
            <person name="Haas B."/>
            <person name="Abouelleil A."/>
            <person name="Allen A.W."/>
            <person name="Alvarado L."/>
            <person name="Arachchi H.M."/>
            <person name="Berlin A.M."/>
            <person name="Chapman S.B."/>
            <person name="Gainer-Dewar J."/>
            <person name="Goldberg J."/>
            <person name="Griggs A."/>
            <person name="Gujja S."/>
            <person name="Hansen M."/>
            <person name="Howarth C."/>
            <person name="Imamovic A."/>
            <person name="Ireland A."/>
            <person name="Larimer J."/>
            <person name="McCowan C."/>
            <person name="Murphy C."/>
            <person name="Pearson M."/>
            <person name="Poon T.W."/>
            <person name="Priest M."/>
            <person name="Roberts A."/>
            <person name="Saif S."/>
            <person name="Shea T."/>
            <person name="Sisk P."/>
            <person name="Sykes S."/>
            <person name="Wortman J."/>
            <person name="Nusbaum C."/>
            <person name="Birren B."/>
        </authorList>
    </citation>
    <scope>NUCLEOTIDE SEQUENCE [LARGE SCALE GENOMIC DNA]</scope>
    <source>
        <strain evidence="10">dnLKV3</strain>
    </source>
</reference>
<feature type="transmembrane region" description="Helical" evidence="6">
    <location>
        <begin position="290"/>
        <end position="310"/>
    </location>
</feature>
<dbReference type="STRING" id="1235788.C802_02443"/>
<dbReference type="GO" id="GO:0005886">
    <property type="term" value="C:plasma membrane"/>
    <property type="evidence" value="ECO:0007669"/>
    <property type="project" value="UniProtKB-SubCell"/>
</dbReference>
<dbReference type="HOGENOM" id="CLU_051629_0_0_10"/>
<dbReference type="Proteomes" id="UP000014200">
    <property type="component" value="Unassembled WGS sequence"/>
</dbReference>
<keyword evidence="2" id="KW-1003">Cell membrane</keyword>
<feature type="transmembrane region" description="Helical" evidence="6">
    <location>
        <begin position="394"/>
        <end position="416"/>
    </location>
</feature>
<evidence type="ECO:0000259" key="7">
    <source>
        <dbReference type="Pfam" id="PF02687"/>
    </source>
</evidence>
<feature type="domain" description="ABC3 transporter permease C-terminal" evidence="7">
    <location>
        <begin position="295"/>
        <end position="423"/>
    </location>
</feature>
<gene>
    <name evidence="9" type="ORF">C802_02443</name>
</gene>
<dbReference type="InterPro" id="IPR050250">
    <property type="entry name" value="Macrolide_Exporter_MacB"/>
</dbReference>
<sequence>MNTNMIKLYFKQAFYQLRENRLISLVSIIGTALAICMIMVIVLVLEVRITDCVPEVNRSRSLYMKAMSIHQKGDTSDRSSNGCMSLTVAKECFKALTVPEAVTIVSTGGRMRISVPAGKMMTVDNLETDDTFWKVFSFDFIAGKPFTAADSESGLSKVVISASVARNLFGTVEAVGRTVQLNLADYTVVGVVKDVSKLAVSSYAQIWIPFHSTEIAGKCWYDNAMGTFRVVILAHSEKDFPAIREEAERLRQKFNDGLQDSEIFYRGQPDDRFSFIFRHWGRELQAKEAYLHYLLVIVILLLVPAINLSSMTLSRMRKRMSEIGVRKAFGATANVLLRQVFYENLLLTLIAGAVGMLFSYACTFLLNDFLFSNSENRTQIGETSLSADMLFSPWIFLAAFIFCLLLNLLSACIPAWRASRMNITDALNQR</sequence>
<evidence type="ECO:0000256" key="5">
    <source>
        <dbReference type="ARBA" id="ARBA00023136"/>
    </source>
</evidence>
<keyword evidence="3 6" id="KW-0812">Transmembrane</keyword>
<name>R9I6F7_9BACT</name>
<dbReference type="Pfam" id="PF12704">
    <property type="entry name" value="MacB_PCD"/>
    <property type="match status" value="1"/>
</dbReference>